<dbReference type="EMBL" id="UINC01113002">
    <property type="protein sequence ID" value="SVC82330.1"/>
    <property type="molecule type" value="Genomic_DNA"/>
</dbReference>
<gene>
    <name evidence="1" type="ORF">METZ01_LOCUS335184</name>
</gene>
<protein>
    <submittedName>
        <fullName evidence="1">Uncharacterized protein</fullName>
    </submittedName>
</protein>
<feature type="non-terminal residue" evidence="1">
    <location>
        <position position="284"/>
    </location>
</feature>
<accession>A0A382QBJ5</accession>
<evidence type="ECO:0000313" key="1">
    <source>
        <dbReference type="EMBL" id="SVC82330.1"/>
    </source>
</evidence>
<dbReference type="AlphaFoldDB" id="A0A382QBJ5"/>
<organism evidence="1">
    <name type="scientific">marine metagenome</name>
    <dbReference type="NCBI Taxonomy" id="408172"/>
    <lineage>
        <taxon>unclassified sequences</taxon>
        <taxon>metagenomes</taxon>
        <taxon>ecological metagenomes</taxon>
    </lineage>
</organism>
<reference evidence="1" key="1">
    <citation type="submission" date="2018-05" db="EMBL/GenBank/DDBJ databases">
        <authorList>
            <person name="Lanie J.A."/>
            <person name="Ng W.-L."/>
            <person name="Kazmierczak K.M."/>
            <person name="Andrzejewski T.M."/>
            <person name="Davidsen T.M."/>
            <person name="Wayne K.J."/>
            <person name="Tettelin H."/>
            <person name="Glass J.I."/>
            <person name="Rusch D."/>
            <person name="Podicherti R."/>
            <person name="Tsui H.-C.T."/>
            <person name="Winkler M.E."/>
        </authorList>
    </citation>
    <scope>NUCLEOTIDE SEQUENCE</scope>
</reference>
<proteinExistence type="predicted"/>
<name>A0A382QBJ5_9ZZZZ</name>
<sequence>MQKINLHLDTSEAIDPNSLRFNDSLLAPVPTFTKAQLKAFKCVLCNVVEYEGNPILFNLRNQRNVPKQFNPQQIGHKPLVAVLTKLRNNGLLRLEKGTPWYTKEEDGDFKDRKLSSFIPNEQLMLLAESAGITKESIEETIRNHVVLRDGNDNLLEYEPTPYTQHIEQLMGAYCDYLKKQRVTLDDEPIEGFFLARKYQDCGRDASFRYGGRSFHPFMGLTKEKRARIKINGQTTVSVDYAASVPNLLYQAVTGQRLHPNDPYQVTGLPRKIAKKYANIMFNTA</sequence>